<feature type="compositionally biased region" description="Gly residues" evidence="4">
    <location>
        <begin position="380"/>
        <end position="392"/>
    </location>
</feature>
<comment type="cofactor">
    <cofactor evidence="1">
        <name>Mg(2+)</name>
        <dbReference type="ChEBI" id="CHEBI:18420"/>
    </cofactor>
</comment>
<dbReference type="GO" id="GO:0006107">
    <property type="term" value="P:oxaloacetate metabolic process"/>
    <property type="evidence" value="ECO:0007669"/>
    <property type="project" value="TreeGrafter"/>
</dbReference>
<proteinExistence type="predicted"/>
<name>A0A927KB92_9ACTN</name>
<evidence type="ECO:0000256" key="4">
    <source>
        <dbReference type="SAM" id="MobiDB-lite"/>
    </source>
</evidence>
<feature type="region of interest" description="Disordered" evidence="4">
    <location>
        <begin position="374"/>
        <end position="401"/>
    </location>
</feature>
<comment type="caution">
    <text evidence="5">The sequence shown here is derived from an EMBL/GenBank/DDBJ whole genome shotgun (WGS) entry which is preliminary data.</text>
</comment>
<evidence type="ECO:0000313" key="5">
    <source>
        <dbReference type="EMBL" id="MBD8871015.1"/>
    </source>
</evidence>
<protein>
    <submittedName>
        <fullName evidence="5">Aldolase</fullName>
    </submittedName>
</protein>
<gene>
    <name evidence="5" type="ORF">IE331_15425</name>
</gene>
<sequence length="451" mass="46781">MSDGPVHPHLDAALAGLAAELDDRLAEADAALAAGFPGERPGRQPVHTVYVPADAYAADLVPDWGARAAAAVARHPEEFARLTAPDDGSSAETLSSLVRAKLTREPIEDLRIDFEDGYGTRPDEEEDAHVAAAAAALATAERDGTGTPFRGIRCKSLEAPTRHRGLRTLGLFLGRLLEDGGTLDGFVVTLPKVTSVEQVEAMVLACSRLEATLGLPEGALRFEVQVETPQSVLGPDGTALVARMIHASAGRCSGLHYGTYDYSAFCGIAAEHQSLEHAVADHAKLVMQAAAAGTGVRLSDGSTNILPVGEPAAVAAAWALHLRLVRRSLARGYYQGWDLHPAQLPTRFAATYAFYREGFAGAAERLRRYTAGPDTAAGTGSAGSAGGGGGTASGDSADGAGVLDEPATARALADVVVRGTDCGAVTEAEVTAAGLDPQRLLVLARRTPDRG</sequence>
<dbReference type="Pfam" id="PF22484">
    <property type="entry name" value="DUF6986"/>
    <property type="match status" value="2"/>
</dbReference>
<evidence type="ECO:0000256" key="1">
    <source>
        <dbReference type="ARBA" id="ARBA00001946"/>
    </source>
</evidence>
<reference evidence="5" key="1">
    <citation type="submission" date="2020-09" db="EMBL/GenBank/DDBJ databases">
        <title>Nocardioides sp. strain MJB4 16S ribosomal RNA gene Genome sequencing and assembly.</title>
        <authorList>
            <person name="Kim I."/>
        </authorList>
    </citation>
    <scope>NUCLEOTIDE SEQUENCE</scope>
    <source>
        <strain evidence="5">MJB4</strain>
    </source>
</reference>
<dbReference type="Gene3D" id="3.20.20.60">
    <property type="entry name" value="Phosphoenolpyruvate-binding domains"/>
    <property type="match status" value="1"/>
</dbReference>
<dbReference type="PANTHER" id="PTHR32308:SF10">
    <property type="entry name" value="CITRATE LYASE SUBUNIT BETA"/>
    <property type="match status" value="1"/>
</dbReference>
<dbReference type="InterPro" id="IPR040442">
    <property type="entry name" value="Pyrv_kinase-like_dom_sf"/>
</dbReference>
<dbReference type="EMBL" id="JACYXZ010000005">
    <property type="protein sequence ID" value="MBD8871015.1"/>
    <property type="molecule type" value="Genomic_DNA"/>
</dbReference>
<dbReference type="InterPro" id="IPR015813">
    <property type="entry name" value="Pyrv/PenolPyrv_kinase-like_dom"/>
</dbReference>
<dbReference type="InterPro" id="IPR054255">
    <property type="entry name" value="DUF6986"/>
</dbReference>
<keyword evidence="2" id="KW-0479">Metal-binding</keyword>
<accession>A0A927KB92</accession>
<dbReference type="AlphaFoldDB" id="A0A927KB92"/>
<keyword evidence="3" id="KW-0460">Magnesium</keyword>
<organism evidence="5 6">
    <name type="scientific">Nocardioides donggukensis</name>
    <dbReference type="NCBI Taxonomy" id="2774019"/>
    <lineage>
        <taxon>Bacteria</taxon>
        <taxon>Bacillati</taxon>
        <taxon>Actinomycetota</taxon>
        <taxon>Actinomycetes</taxon>
        <taxon>Propionibacteriales</taxon>
        <taxon>Nocardioidaceae</taxon>
        <taxon>Nocardioides</taxon>
    </lineage>
</organism>
<dbReference type="GO" id="GO:0003824">
    <property type="term" value="F:catalytic activity"/>
    <property type="evidence" value="ECO:0007669"/>
    <property type="project" value="InterPro"/>
</dbReference>
<keyword evidence="6" id="KW-1185">Reference proteome</keyword>
<dbReference type="PANTHER" id="PTHR32308">
    <property type="entry name" value="LYASE BETA SUBUNIT, PUTATIVE (AFU_ORTHOLOGUE AFUA_4G13030)-RELATED"/>
    <property type="match status" value="1"/>
</dbReference>
<dbReference type="GO" id="GO:0000287">
    <property type="term" value="F:magnesium ion binding"/>
    <property type="evidence" value="ECO:0007669"/>
    <property type="project" value="TreeGrafter"/>
</dbReference>
<evidence type="ECO:0000256" key="2">
    <source>
        <dbReference type="ARBA" id="ARBA00022723"/>
    </source>
</evidence>
<dbReference type="RefSeq" id="WP_192144359.1">
    <property type="nucleotide sequence ID" value="NZ_JACYXZ010000005.1"/>
</dbReference>
<evidence type="ECO:0000313" key="6">
    <source>
        <dbReference type="Proteomes" id="UP000616839"/>
    </source>
</evidence>
<dbReference type="Proteomes" id="UP000616839">
    <property type="component" value="Unassembled WGS sequence"/>
</dbReference>
<dbReference type="SUPFAM" id="SSF51621">
    <property type="entry name" value="Phosphoenolpyruvate/pyruvate domain"/>
    <property type="match status" value="1"/>
</dbReference>
<evidence type="ECO:0000256" key="3">
    <source>
        <dbReference type="ARBA" id="ARBA00022842"/>
    </source>
</evidence>